<dbReference type="Gramene" id="CDX92869">
    <property type="protein sequence ID" value="CDX92869"/>
    <property type="gene ID" value="GSBRNA2T00154707001"/>
</dbReference>
<evidence type="ECO:0000313" key="1">
    <source>
        <dbReference type="EMBL" id="CAF2029293.1"/>
    </source>
</evidence>
<protein>
    <submittedName>
        <fullName evidence="1">(rape) hypothetical protein</fullName>
    </submittedName>
</protein>
<sequence length="57" mass="6622">MLFVYFYFDYVRNLGLLCLLAYAYAAMVVHLSGEREIYLRESDDKYKNCVGNVVNAS</sequence>
<dbReference type="EMBL" id="HG994371">
    <property type="protein sequence ID" value="CAF2029293.1"/>
    <property type="molecule type" value="Genomic_DNA"/>
</dbReference>
<accession>A0A816NA53</accession>
<proteinExistence type="predicted"/>
<gene>
    <name evidence="1" type="ORF">DARMORV10_C07P56190.1</name>
</gene>
<organism evidence="1">
    <name type="scientific">Brassica napus</name>
    <name type="common">Rape</name>
    <dbReference type="NCBI Taxonomy" id="3708"/>
    <lineage>
        <taxon>Eukaryota</taxon>
        <taxon>Viridiplantae</taxon>
        <taxon>Streptophyta</taxon>
        <taxon>Embryophyta</taxon>
        <taxon>Tracheophyta</taxon>
        <taxon>Spermatophyta</taxon>
        <taxon>Magnoliopsida</taxon>
        <taxon>eudicotyledons</taxon>
        <taxon>Gunneridae</taxon>
        <taxon>Pentapetalae</taxon>
        <taxon>rosids</taxon>
        <taxon>malvids</taxon>
        <taxon>Brassicales</taxon>
        <taxon>Brassicaceae</taxon>
        <taxon>Brassiceae</taxon>
        <taxon>Brassica</taxon>
    </lineage>
</organism>
<dbReference type="Proteomes" id="UP001295469">
    <property type="component" value="Chromosome C07"/>
</dbReference>
<reference evidence="1" key="1">
    <citation type="submission" date="2021-01" db="EMBL/GenBank/DDBJ databases">
        <authorList>
            <consortium name="Genoscope - CEA"/>
            <person name="William W."/>
        </authorList>
    </citation>
    <scope>NUCLEOTIDE SEQUENCE</scope>
</reference>
<name>A0A816NA53_BRANA</name>
<dbReference type="AlphaFoldDB" id="A0A816NA53"/>